<dbReference type="InterPro" id="IPR032675">
    <property type="entry name" value="LRR_dom_sf"/>
</dbReference>
<proteinExistence type="predicted"/>
<keyword evidence="3" id="KW-1185">Reference proteome</keyword>
<organism evidence="2 3">
    <name type="scientific">Polypedilum vanderplanki</name>
    <name type="common">Sleeping chironomid midge</name>
    <dbReference type="NCBI Taxonomy" id="319348"/>
    <lineage>
        <taxon>Eukaryota</taxon>
        <taxon>Metazoa</taxon>
        <taxon>Ecdysozoa</taxon>
        <taxon>Arthropoda</taxon>
        <taxon>Hexapoda</taxon>
        <taxon>Insecta</taxon>
        <taxon>Pterygota</taxon>
        <taxon>Neoptera</taxon>
        <taxon>Endopterygota</taxon>
        <taxon>Diptera</taxon>
        <taxon>Nematocera</taxon>
        <taxon>Chironomoidea</taxon>
        <taxon>Chironomidae</taxon>
        <taxon>Chironominae</taxon>
        <taxon>Polypedilum</taxon>
        <taxon>Polypedilum</taxon>
    </lineage>
</organism>
<accession>A0A9J6BI14</accession>
<evidence type="ECO:0000256" key="1">
    <source>
        <dbReference type="SAM" id="SignalP"/>
    </source>
</evidence>
<dbReference type="SUPFAM" id="SSF52058">
    <property type="entry name" value="L domain-like"/>
    <property type="match status" value="1"/>
</dbReference>
<feature type="chain" id="PRO_5039898007" evidence="1">
    <location>
        <begin position="19"/>
        <end position="261"/>
    </location>
</feature>
<keyword evidence="1" id="KW-0732">Signal</keyword>
<dbReference type="Pfam" id="PF13855">
    <property type="entry name" value="LRR_8"/>
    <property type="match status" value="1"/>
</dbReference>
<protein>
    <submittedName>
        <fullName evidence="2">Uncharacterized protein</fullName>
    </submittedName>
</protein>
<gene>
    <name evidence="2" type="ORF">PVAND_017200</name>
</gene>
<name>A0A9J6BI14_POLVA</name>
<evidence type="ECO:0000313" key="3">
    <source>
        <dbReference type="Proteomes" id="UP001107558"/>
    </source>
</evidence>
<dbReference type="Gene3D" id="3.80.10.10">
    <property type="entry name" value="Ribonuclease Inhibitor"/>
    <property type="match status" value="1"/>
</dbReference>
<dbReference type="Proteomes" id="UP001107558">
    <property type="component" value="Chromosome 4"/>
</dbReference>
<sequence>MIKTIFLLLFITILSSKACQPPEICQPNYQIQPPYQSDIPSYQPSIPSLNSFIYPYQSSLILNCVFTNDATTGTYDCISTNTTIRTEGTGFYSLDGSHTSNHSNYDVSGLKISSQICHYIPAQLSKIIPRLKKLEITYSGLLQINEFDTNGLRELEYLNLKGNRITELGFRLFKFNPDLISIDFSDNFIKFVADDLLIPFDHMRFIDFSNNLCVKNQPASDNFREWDRELRKNCNPVDKYFGVSEPLWKIAENANLNTFNG</sequence>
<evidence type="ECO:0000313" key="2">
    <source>
        <dbReference type="EMBL" id="KAG5669312.1"/>
    </source>
</evidence>
<comment type="caution">
    <text evidence="2">The sequence shown here is derived from an EMBL/GenBank/DDBJ whole genome shotgun (WGS) entry which is preliminary data.</text>
</comment>
<dbReference type="OrthoDB" id="8023798at2759"/>
<dbReference type="InterPro" id="IPR001611">
    <property type="entry name" value="Leu-rich_rpt"/>
</dbReference>
<feature type="signal peptide" evidence="1">
    <location>
        <begin position="1"/>
        <end position="18"/>
    </location>
</feature>
<reference evidence="2" key="1">
    <citation type="submission" date="2021-03" db="EMBL/GenBank/DDBJ databases">
        <title>Chromosome level genome of the anhydrobiotic midge Polypedilum vanderplanki.</title>
        <authorList>
            <person name="Yoshida Y."/>
            <person name="Kikawada T."/>
            <person name="Gusev O."/>
        </authorList>
    </citation>
    <scope>NUCLEOTIDE SEQUENCE</scope>
    <source>
        <strain evidence="2">NIAS01</strain>
        <tissue evidence="2">Whole body or cell culture</tissue>
    </source>
</reference>
<dbReference type="EMBL" id="JADBJN010000004">
    <property type="protein sequence ID" value="KAG5669312.1"/>
    <property type="molecule type" value="Genomic_DNA"/>
</dbReference>
<dbReference type="AlphaFoldDB" id="A0A9J6BI14"/>